<dbReference type="EMBL" id="JAINUG010000171">
    <property type="protein sequence ID" value="KAJ8390259.1"/>
    <property type="molecule type" value="Genomic_DNA"/>
</dbReference>
<organism evidence="1 2">
    <name type="scientific">Aldrovandia affinis</name>
    <dbReference type="NCBI Taxonomy" id="143900"/>
    <lineage>
        <taxon>Eukaryota</taxon>
        <taxon>Metazoa</taxon>
        <taxon>Chordata</taxon>
        <taxon>Craniata</taxon>
        <taxon>Vertebrata</taxon>
        <taxon>Euteleostomi</taxon>
        <taxon>Actinopterygii</taxon>
        <taxon>Neopterygii</taxon>
        <taxon>Teleostei</taxon>
        <taxon>Notacanthiformes</taxon>
        <taxon>Halosauridae</taxon>
        <taxon>Aldrovandia</taxon>
    </lineage>
</organism>
<keyword evidence="2" id="KW-1185">Reference proteome</keyword>
<comment type="caution">
    <text evidence="1">The sequence shown here is derived from an EMBL/GenBank/DDBJ whole genome shotgun (WGS) entry which is preliminary data.</text>
</comment>
<evidence type="ECO:0000313" key="2">
    <source>
        <dbReference type="Proteomes" id="UP001221898"/>
    </source>
</evidence>
<evidence type="ECO:0000313" key="1">
    <source>
        <dbReference type="EMBL" id="KAJ8390259.1"/>
    </source>
</evidence>
<dbReference type="AlphaFoldDB" id="A0AAD7RTT3"/>
<sequence length="144" mass="15743">MKRCTQLRDRVGAARLTELNGAGTSGGRGSMIGLNECERPRARGGWFSCVHLRHCGGLPATAVRQCPRATATASEKRLRTIKLMMAIRRTVRPLHPHPSSPLDDRAPPTPHYLLLVWTCGPGSRGARSTAALPGNQDLNWTELR</sequence>
<gene>
    <name evidence="1" type="ORF">AAFF_G00108280</name>
</gene>
<name>A0AAD7RTT3_9TELE</name>
<dbReference type="Proteomes" id="UP001221898">
    <property type="component" value="Unassembled WGS sequence"/>
</dbReference>
<reference evidence="1" key="1">
    <citation type="journal article" date="2023" name="Science">
        <title>Genome structures resolve the early diversification of teleost fishes.</title>
        <authorList>
            <person name="Parey E."/>
            <person name="Louis A."/>
            <person name="Montfort J."/>
            <person name="Bouchez O."/>
            <person name="Roques C."/>
            <person name="Iampietro C."/>
            <person name="Lluch J."/>
            <person name="Castinel A."/>
            <person name="Donnadieu C."/>
            <person name="Desvignes T."/>
            <person name="Floi Bucao C."/>
            <person name="Jouanno E."/>
            <person name="Wen M."/>
            <person name="Mejri S."/>
            <person name="Dirks R."/>
            <person name="Jansen H."/>
            <person name="Henkel C."/>
            <person name="Chen W.J."/>
            <person name="Zahm M."/>
            <person name="Cabau C."/>
            <person name="Klopp C."/>
            <person name="Thompson A.W."/>
            <person name="Robinson-Rechavi M."/>
            <person name="Braasch I."/>
            <person name="Lecointre G."/>
            <person name="Bobe J."/>
            <person name="Postlethwait J.H."/>
            <person name="Berthelot C."/>
            <person name="Roest Crollius H."/>
            <person name="Guiguen Y."/>
        </authorList>
    </citation>
    <scope>NUCLEOTIDE SEQUENCE</scope>
    <source>
        <strain evidence="1">NC1722</strain>
    </source>
</reference>
<proteinExistence type="predicted"/>
<accession>A0AAD7RTT3</accession>
<protein>
    <submittedName>
        <fullName evidence="1">Uncharacterized protein</fullName>
    </submittedName>
</protein>